<proteinExistence type="predicted"/>
<comment type="caution">
    <text evidence="1">The sequence shown here is derived from an EMBL/GenBank/DDBJ whole genome shotgun (WGS) entry which is preliminary data.</text>
</comment>
<dbReference type="EMBL" id="CAVMBE010000017">
    <property type="protein sequence ID" value="CAK3969910.1"/>
    <property type="molecule type" value="Genomic_DNA"/>
</dbReference>
<keyword evidence="2" id="KW-1185">Reference proteome</keyword>
<gene>
    <name evidence="1" type="ORF">LECACI_7A003574</name>
</gene>
<dbReference type="AlphaFoldDB" id="A0AAI9E846"/>
<dbReference type="Proteomes" id="UP001296104">
    <property type="component" value="Unassembled WGS sequence"/>
</dbReference>
<name>A0AAI9E846_9PEZI</name>
<sequence>MAWKSSRTFVPFRFLDLPPELRNRVYCYALESAEEIGLQQPSWIEGPQPIREPPSRRSEKLTIQLLATCKLVHKEATPILYANNTFQPLPDMQLRHFLNQIKTSSKYLHHIGITFHESYSRKDFGKLLTQVKKLEQLETLTLDLLYGSGAMRFAEMFKTPEALARTMGPMLRGLHRAQKKDKERKMRGVIGVLQICVQNPENDAQDVEQVQEKLLRLKDDAVAIVEKTLEKPGPLKRNFS</sequence>
<evidence type="ECO:0000313" key="2">
    <source>
        <dbReference type="Proteomes" id="UP001296104"/>
    </source>
</evidence>
<evidence type="ECO:0000313" key="1">
    <source>
        <dbReference type="EMBL" id="CAK3969910.1"/>
    </source>
</evidence>
<protein>
    <submittedName>
        <fullName evidence="1">Uncharacterized protein</fullName>
    </submittedName>
</protein>
<dbReference type="InterPro" id="IPR038883">
    <property type="entry name" value="AN11006-like"/>
</dbReference>
<reference evidence="1" key="1">
    <citation type="submission" date="2023-11" db="EMBL/GenBank/DDBJ databases">
        <authorList>
            <person name="Alioto T."/>
            <person name="Alioto T."/>
            <person name="Gomez Garrido J."/>
        </authorList>
    </citation>
    <scope>NUCLEOTIDE SEQUENCE</scope>
</reference>
<dbReference type="PANTHER" id="PTHR42085">
    <property type="entry name" value="F-BOX DOMAIN-CONTAINING PROTEIN"/>
    <property type="match status" value="1"/>
</dbReference>
<organism evidence="1 2">
    <name type="scientific">Lecanosticta acicola</name>
    <dbReference type="NCBI Taxonomy" id="111012"/>
    <lineage>
        <taxon>Eukaryota</taxon>
        <taxon>Fungi</taxon>
        <taxon>Dikarya</taxon>
        <taxon>Ascomycota</taxon>
        <taxon>Pezizomycotina</taxon>
        <taxon>Dothideomycetes</taxon>
        <taxon>Dothideomycetidae</taxon>
        <taxon>Mycosphaerellales</taxon>
        <taxon>Mycosphaerellaceae</taxon>
        <taxon>Lecanosticta</taxon>
    </lineage>
</organism>
<dbReference type="PANTHER" id="PTHR42085:SF2">
    <property type="entry name" value="F-BOX DOMAIN-CONTAINING PROTEIN"/>
    <property type="match status" value="1"/>
</dbReference>
<accession>A0AAI9E846</accession>